<evidence type="ECO:0000256" key="1">
    <source>
        <dbReference type="ARBA" id="ARBA00004496"/>
    </source>
</evidence>
<proteinExistence type="inferred from homology"/>
<dbReference type="HOGENOM" id="CLU_066607_4_1_9"/>
<comment type="function">
    <text evidence="5">Modulates RecA activity.</text>
</comment>
<dbReference type="InterPro" id="IPR036388">
    <property type="entry name" value="WH-like_DNA-bd_sf"/>
</dbReference>
<evidence type="ECO:0000259" key="7">
    <source>
        <dbReference type="Pfam" id="PF21982"/>
    </source>
</evidence>
<evidence type="ECO:0000256" key="3">
    <source>
        <dbReference type="ARBA" id="ARBA00018111"/>
    </source>
</evidence>
<comment type="subcellular location">
    <subcellularLocation>
        <location evidence="1 5">Cytoplasm</location>
    </subcellularLocation>
</comment>
<keyword evidence="9" id="KW-1185">Reference proteome</keyword>
<evidence type="ECO:0000256" key="2">
    <source>
        <dbReference type="ARBA" id="ARBA00009695"/>
    </source>
</evidence>
<evidence type="ECO:0000313" key="9">
    <source>
        <dbReference type="Proteomes" id="UP000032431"/>
    </source>
</evidence>
<dbReference type="GO" id="GO:0006282">
    <property type="term" value="P:regulation of DNA repair"/>
    <property type="evidence" value="ECO:0007669"/>
    <property type="project" value="UniProtKB-UniRule"/>
</dbReference>
<dbReference type="GO" id="GO:0005737">
    <property type="term" value="C:cytoplasm"/>
    <property type="evidence" value="ECO:0007669"/>
    <property type="project" value="UniProtKB-SubCell"/>
</dbReference>
<evidence type="ECO:0000256" key="4">
    <source>
        <dbReference type="ARBA" id="ARBA00022490"/>
    </source>
</evidence>
<name>A0A078KLM1_9FIRM</name>
<protein>
    <recommendedName>
        <fullName evidence="3 5">Regulatory protein RecX</fullName>
    </recommendedName>
</protein>
<dbReference type="KEGG" id="ccel:CCDG5_0214"/>
<dbReference type="Pfam" id="PF21982">
    <property type="entry name" value="RecX_HTH1"/>
    <property type="match status" value="1"/>
</dbReference>
<sequence length="198" mass="22853">MIITNIKLQKNKRYAVYIDGKYALSVDARTLAESCLSEGDEITQSQLEKLASIAGDRAANDRAMNILSYRDHSKEELRRKLIRTVGEERAEKAVEHMEELGLIDDTKYAEKLAHELLDRRLMGEARALFEMTKRGIDRETALCAIENAESDPVDRIIKFLSKKYPQWKEDEKVRRRAMAALSRNGFKWEDISKAIDEF</sequence>
<dbReference type="PATRIC" id="fig|29343.3.peg.218"/>
<dbReference type="InterPro" id="IPR053926">
    <property type="entry name" value="RecX_HTH_1st"/>
</dbReference>
<evidence type="ECO:0000256" key="5">
    <source>
        <dbReference type="HAMAP-Rule" id="MF_01114"/>
    </source>
</evidence>
<dbReference type="AlphaFoldDB" id="A0A078KLM1"/>
<feature type="domain" description="RecX first three-helical" evidence="7">
    <location>
        <begin position="61"/>
        <end position="96"/>
    </location>
</feature>
<organism evidence="8 9">
    <name type="scientific">[Clostridium] cellulosi</name>
    <dbReference type="NCBI Taxonomy" id="29343"/>
    <lineage>
        <taxon>Bacteria</taxon>
        <taxon>Bacillati</taxon>
        <taxon>Bacillota</taxon>
        <taxon>Clostridia</taxon>
        <taxon>Eubacteriales</taxon>
        <taxon>Oscillospiraceae</taxon>
        <taxon>Oscillospiraceae incertae sedis</taxon>
    </lineage>
</organism>
<evidence type="ECO:0000259" key="6">
    <source>
        <dbReference type="Pfam" id="PF21981"/>
    </source>
</evidence>
<dbReference type="InterPro" id="IPR053925">
    <property type="entry name" value="RecX_HTH_3rd"/>
</dbReference>
<gene>
    <name evidence="5" type="primary">recX</name>
    <name evidence="8" type="ORF">CCDG5_0214</name>
</gene>
<dbReference type="InterPro" id="IPR003783">
    <property type="entry name" value="Regulatory_RecX"/>
</dbReference>
<dbReference type="OrthoDB" id="1734100at2"/>
<accession>A0A078KLM1</accession>
<dbReference type="Proteomes" id="UP000032431">
    <property type="component" value="Chromosome I"/>
</dbReference>
<comment type="similarity">
    <text evidence="2 5">Belongs to the RecX family.</text>
</comment>
<reference evidence="9" key="1">
    <citation type="submission" date="2014-07" db="EMBL/GenBank/DDBJ databases">
        <authorList>
            <person name="Wibberg D."/>
        </authorList>
    </citation>
    <scope>NUCLEOTIDE SEQUENCE [LARGE SCALE GENOMIC DNA]</scope>
    <source>
        <strain evidence="9">DG5</strain>
    </source>
</reference>
<dbReference type="PANTHER" id="PTHR33602:SF1">
    <property type="entry name" value="REGULATORY PROTEIN RECX FAMILY PROTEIN"/>
    <property type="match status" value="1"/>
</dbReference>
<dbReference type="PANTHER" id="PTHR33602">
    <property type="entry name" value="REGULATORY PROTEIN RECX FAMILY PROTEIN"/>
    <property type="match status" value="1"/>
</dbReference>
<dbReference type="Gene3D" id="1.10.10.10">
    <property type="entry name" value="Winged helix-like DNA-binding domain superfamily/Winged helix DNA-binding domain"/>
    <property type="match status" value="2"/>
</dbReference>
<dbReference type="STRING" id="29343.CCDG5_0214"/>
<evidence type="ECO:0000313" key="8">
    <source>
        <dbReference type="EMBL" id="CDZ23357.1"/>
    </source>
</evidence>
<dbReference type="Pfam" id="PF21981">
    <property type="entry name" value="RecX_HTH3"/>
    <property type="match status" value="1"/>
</dbReference>
<feature type="domain" description="RecX third three-helical" evidence="6">
    <location>
        <begin position="151"/>
        <end position="195"/>
    </location>
</feature>
<dbReference type="EMBL" id="LM995447">
    <property type="protein sequence ID" value="CDZ23357.1"/>
    <property type="molecule type" value="Genomic_DNA"/>
</dbReference>
<keyword evidence="4 5" id="KW-0963">Cytoplasm</keyword>
<dbReference type="HAMAP" id="MF_01114">
    <property type="entry name" value="RecX"/>
    <property type="match status" value="1"/>
</dbReference>